<dbReference type="SUPFAM" id="SSF50465">
    <property type="entry name" value="EF-Tu/eEF-1alpha/eIF2-gamma C-terminal domain"/>
    <property type="match status" value="1"/>
</dbReference>
<proteinExistence type="inferred from homology"/>
<dbReference type="FunFam" id="3.40.50.300:FF:000091">
    <property type="entry name" value="Probable GTP-binding protein 1"/>
    <property type="match status" value="1"/>
</dbReference>
<dbReference type="PANTHER" id="PTHR43721:SF9">
    <property type="entry name" value="GTP-BINDING PROTEIN 1"/>
    <property type="match status" value="1"/>
</dbReference>
<evidence type="ECO:0000256" key="4">
    <source>
        <dbReference type="SAM" id="SignalP"/>
    </source>
</evidence>
<feature type="signal peptide" evidence="4">
    <location>
        <begin position="1"/>
        <end position="23"/>
    </location>
</feature>
<keyword evidence="7" id="KW-1185">Reference proteome</keyword>
<dbReference type="PANTHER" id="PTHR43721">
    <property type="entry name" value="ELONGATION FACTOR TU-RELATED"/>
    <property type="match status" value="1"/>
</dbReference>
<evidence type="ECO:0000313" key="8">
    <source>
        <dbReference type="WBParaSite" id="GPUH_0001435201-mRNA-1"/>
    </source>
</evidence>
<keyword evidence="2" id="KW-0547">Nucleotide-binding</keyword>
<dbReference type="GO" id="GO:0003746">
    <property type="term" value="F:translation elongation factor activity"/>
    <property type="evidence" value="ECO:0007669"/>
    <property type="project" value="TreeGrafter"/>
</dbReference>
<dbReference type="InterPro" id="IPR009001">
    <property type="entry name" value="Transl_elong_EF1A/Init_IF2_C"/>
</dbReference>
<protein>
    <submittedName>
        <fullName evidence="8">Tr-type G domain-containing protein</fullName>
    </submittedName>
</protein>
<dbReference type="CDD" id="cd03694">
    <property type="entry name" value="GTPBP_II"/>
    <property type="match status" value="1"/>
</dbReference>
<dbReference type="Pfam" id="PF03144">
    <property type="entry name" value="GTP_EFTU_D2"/>
    <property type="match status" value="1"/>
</dbReference>
<dbReference type="AlphaFoldDB" id="A0A183E042"/>
<dbReference type="GO" id="GO:0003924">
    <property type="term" value="F:GTPase activity"/>
    <property type="evidence" value="ECO:0007669"/>
    <property type="project" value="InterPro"/>
</dbReference>
<keyword evidence="3" id="KW-0342">GTP-binding</keyword>
<dbReference type="Proteomes" id="UP000271098">
    <property type="component" value="Unassembled WGS sequence"/>
</dbReference>
<reference evidence="8" key="1">
    <citation type="submission" date="2016-06" db="UniProtKB">
        <authorList>
            <consortium name="WormBaseParasite"/>
        </authorList>
    </citation>
    <scope>IDENTIFICATION</scope>
</reference>
<name>A0A183E042_9BILA</name>
<feature type="chain" id="PRO_5043138941" evidence="4">
    <location>
        <begin position="24"/>
        <end position="580"/>
    </location>
</feature>
<dbReference type="SUPFAM" id="SSF52540">
    <property type="entry name" value="P-loop containing nucleoside triphosphate hydrolases"/>
    <property type="match status" value="1"/>
</dbReference>
<evidence type="ECO:0000259" key="5">
    <source>
        <dbReference type="PROSITE" id="PS51722"/>
    </source>
</evidence>
<reference evidence="6 7" key="2">
    <citation type="submission" date="2018-11" db="EMBL/GenBank/DDBJ databases">
        <authorList>
            <consortium name="Pathogen Informatics"/>
        </authorList>
    </citation>
    <scope>NUCLEOTIDE SEQUENCE [LARGE SCALE GENOMIC DNA]</scope>
</reference>
<evidence type="ECO:0000256" key="3">
    <source>
        <dbReference type="ARBA" id="ARBA00023134"/>
    </source>
</evidence>
<comment type="similarity">
    <text evidence="1">Belongs to the TRAFAC class translation factor GTPase superfamily. Classic translation factor GTPase family. EF-Tu/EF-1A subfamily.</text>
</comment>
<dbReference type="PROSITE" id="PS51722">
    <property type="entry name" value="G_TR_2"/>
    <property type="match status" value="1"/>
</dbReference>
<accession>A0A183E042</accession>
<dbReference type="Pfam" id="PF00009">
    <property type="entry name" value="GTP_EFTU"/>
    <property type="match status" value="1"/>
</dbReference>
<dbReference type="CDD" id="cd04165">
    <property type="entry name" value="GTPBP1_like"/>
    <property type="match status" value="1"/>
</dbReference>
<dbReference type="InterPro" id="IPR035531">
    <property type="entry name" value="GTPBP1-like"/>
</dbReference>
<dbReference type="Gene3D" id="2.40.30.10">
    <property type="entry name" value="Translation factors"/>
    <property type="match status" value="2"/>
</dbReference>
<evidence type="ECO:0000256" key="2">
    <source>
        <dbReference type="ARBA" id="ARBA00022741"/>
    </source>
</evidence>
<dbReference type="InterPro" id="IPR027417">
    <property type="entry name" value="P-loop_NTPase"/>
</dbReference>
<dbReference type="OrthoDB" id="248233at2759"/>
<organism evidence="8">
    <name type="scientific">Gongylonema pulchrum</name>
    <dbReference type="NCBI Taxonomy" id="637853"/>
    <lineage>
        <taxon>Eukaryota</taxon>
        <taxon>Metazoa</taxon>
        <taxon>Ecdysozoa</taxon>
        <taxon>Nematoda</taxon>
        <taxon>Chromadorea</taxon>
        <taxon>Rhabditida</taxon>
        <taxon>Spirurina</taxon>
        <taxon>Spiruromorpha</taxon>
        <taxon>Spiruroidea</taxon>
        <taxon>Gongylonematidae</taxon>
        <taxon>Gongylonema</taxon>
    </lineage>
</organism>
<dbReference type="FunFam" id="2.40.30.10:FF:000014">
    <property type="entry name" value="Probable GTP-binding protein 1"/>
    <property type="match status" value="1"/>
</dbReference>
<dbReference type="InterPro" id="IPR009000">
    <property type="entry name" value="Transl_B-barrel_sf"/>
</dbReference>
<dbReference type="WBParaSite" id="GPUH_0001435201-mRNA-1">
    <property type="protein sequence ID" value="GPUH_0001435201-mRNA-1"/>
    <property type="gene ID" value="GPUH_0001435201"/>
</dbReference>
<dbReference type="InterPro" id="IPR050055">
    <property type="entry name" value="EF-Tu_GTPase"/>
</dbReference>
<dbReference type="Gene3D" id="3.40.50.300">
    <property type="entry name" value="P-loop containing nucleotide triphosphate hydrolases"/>
    <property type="match status" value="1"/>
</dbReference>
<dbReference type="GO" id="GO:0005525">
    <property type="term" value="F:GTP binding"/>
    <property type="evidence" value="ECO:0007669"/>
    <property type="project" value="UniProtKB-KW"/>
</dbReference>
<evidence type="ECO:0000256" key="1">
    <source>
        <dbReference type="ARBA" id="ARBA00007249"/>
    </source>
</evidence>
<dbReference type="InterPro" id="IPR000795">
    <property type="entry name" value="T_Tr_GTP-bd_dom"/>
</dbReference>
<dbReference type="InterPro" id="IPR004161">
    <property type="entry name" value="EFTu-like_2"/>
</dbReference>
<dbReference type="SUPFAM" id="SSF50447">
    <property type="entry name" value="Translation proteins"/>
    <property type="match status" value="1"/>
</dbReference>
<dbReference type="EMBL" id="UYRT01081142">
    <property type="protein sequence ID" value="VDN23980.1"/>
    <property type="molecule type" value="Genomic_DNA"/>
</dbReference>
<evidence type="ECO:0000313" key="6">
    <source>
        <dbReference type="EMBL" id="VDN23980.1"/>
    </source>
</evidence>
<dbReference type="CDD" id="cd03708">
    <property type="entry name" value="GTPBP_III"/>
    <property type="match status" value="1"/>
</dbReference>
<gene>
    <name evidence="6" type="ORF">GPUH_LOCUS14333</name>
</gene>
<keyword evidence="4" id="KW-0732">Signal</keyword>
<feature type="domain" description="Tr-type G" evidence="5">
    <location>
        <begin position="146"/>
        <end position="376"/>
    </location>
</feature>
<evidence type="ECO:0000313" key="7">
    <source>
        <dbReference type="Proteomes" id="UP000271098"/>
    </source>
</evidence>
<sequence length="580" mass="64196">MNWHCGAPAVLASLLRNLRFCQAFNEYPGTFVVAGSFCLPNKIEKDYLIKLLLTGDDAVEKINRYCAYVQELVVEGGGEAVIDVGVTSDTCTERGMMERQLELAQEKHVELMRALGLITTRLVTETQRKFCNSAYLVRSQVTPDDFIEVRVAVVGNVDAGKSTLLGVLTHGALDDGRGQARQKLFRHKHEFESGRTSSVGNDILGFDAVGNVVNNPDSHTGNLDWLSICQQSAKVVTFFDLAGHEKYLKTTIFGMTGHVPEYAMLLIGANAGIVGMTKEHLSLALYLDIPIFIVVTKIDMCPEKVLAETMSSLEKLMKSRGARKFTVPIRRMEDVVRAATTFSAGTVCPVFQVSNVVGTNLDLLRAFLNLIPLRQKFEQNCPPHFQIDDVYWVDGVGTVVSGTCLAGVISLNDTMVIGPNLRGEFIPIPVKSIHRKRMAVRNIRSGQTASISIRKLSKKEVRKGMVLLSPQFPAISSIGFTADILVLHHPTTIAKNYQAMVHIGSVRQTATITGMQKPVLRTGDRDRVSFRFIRHPEYLCVGTQLVFREGRTKAVGKIQEIFPYIESTIPKQLRPKAAFK</sequence>